<dbReference type="GeneID" id="19198459"/>
<sequence length="1100" mass="121386">MLAVPDEELRQVTPEPEDPLVDLSYLERPVSLFLAPEPAIRDRIEGYSILTARIRTAVVSGTDADASWPLFQPLRKNAQAITDALVRDLGMALIDPSTMCSTSLEDLEVATEQEEEDLCLLPSPKQSPKKKKKKGMSAEQAKCARDLCTVSHAVMRLLGLVFTLSAVYRVFSDEQLRDMLTQVLAIPLCDVLPTPNARKTCALSIWVLQNQRLPEEVLFPARDRIAYALRRGLEGELGKEGKKGSANDGLKAIHDLSMYQPETFVPAFVALLPSMLSNLLAPTLALRAQACHALGGFAFAASTMSPSVVHTRISEAVSIFLTAPSKSPRKTASPSKNSESAIVRTLRTTLNVTDPTYAAQGPVWALSVLASFAVLLGSAIWTNFALTRTISALLTLSMRNKKSSVRGLGALIWRCLAWCYFRPVLARDVDEDGEEEMEELNEAKMESAREDFWKIVKCVVEFGAGVSTVGALLSSDTADEDYLQKALSLLHAMIRKGGVVTSDAMDILKILVSSDHHPDPWDMNKLLPQSLFSASPGLLTANYESLAGTVKPIFDECPQVMDIRSLTKEELSQEWVLTELMQIWKTCIVHVESPEDNNLPLDALCIWDCLLQTGISSLQDQDDEEGIVDFGDRVVGVLIQILVNNELDLTSKVQGSKGVSPCSRSNAALKLSITREFWKVMRSAFPDNHIHAGASKMLVYLVEHEDELVWEEDSPDDARRQWATLCAEVLIVCDVAQLRAFWSGRTRAKLAAEYEPGVHSLIWGCFVDSWSEEVDVAWEGAVVLLGVPFANNDTWELSNEDLGKWERFLEWTMNKALDYGVDATSVLDSVAEVVSKHPCPAFASSTRVTDMILGHLEMSDARQLPLNVFEFVNDTLVSTYPPEPRTKMLSVWMIRTLFRVVDACPKELVLEMLQTIQEGIRFWISDEFNVFKTDEFVGEVLPLYQTSLLHIQDLPRDIEMLQSLAPLVESIFSGSSKSTAAIDSFDEFWAASYEGEAEPEGGWPENIEAYLTSKNAVPEDAAKEEAQEVTAVAENLQPTLSTIKAISTPPKQQRNVSSTSEITAAKKTSPPVGQLDHACFTPEATPPSKSSLSIVTPTTP</sequence>
<evidence type="ECO:0000256" key="1">
    <source>
        <dbReference type="SAM" id="MobiDB-lite"/>
    </source>
</evidence>
<evidence type="ECO:0000313" key="3">
    <source>
        <dbReference type="Proteomes" id="UP000053558"/>
    </source>
</evidence>
<dbReference type="SUPFAM" id="SSF48371">
    <property type="entry name" value="ARM repeat"/>
    <property type="match status" value="1"/>
</dbReference>
<reference evidence="3" key="1">
    <citation type="journal article" date="2012" name="Science">
        <title>The Paleozoic origin of enzymatic lignin decomposition reconstructed from 31 fungal genomes.</title>
        <authorList>
            <person name="Floudas D."/>
            <person name="Binder M."/>
            <person name="Riley R."/>
            <person name="Barry K."/>
            <person name="Blanchette R.A."/>
            <person name="Henrissat B."/>
            <person name="Martinez A.T."/>
            <person name="Otillar R."/>
            <person name="Spatafora J.W."/>
            <person name="Yadav J.S."/>
            <person name="Aerts A."/>
            <person name="Benoit I."/>
            <person name="Boyd A."/>
            <person name="Carlson A."/>
            <person name="Copeland A."/>
            <person name="Coutinho P.M."/>
            <person name="de Vries R.P."/>
            <person name="Ferreira P."/>
            <person name="Findley K."/>
            <person name="Foster B."/>
            <person name="Gaskell J."/>
            <person name="Glotzer D."/>
            <person name="Gorecki P."/>
            <person name="Heitman J."/>
            <person name="Hesse C."/>
            <person name="Hori C."/>
            <person name="Igarashi K."/>
            <person name="Jurgens J.A."/>
            <person name="Kallen N."/>
            <person name="Kersten P."/>
            <person name="Kohler A."/>
            <person name="Kuees U."/>
            <person name="Kumar T.K.A."/>
            <person name="Kuo A."/>
            <person name="LaButti K."/>
            <person name="Larrondo L.F."/>
            <person name="Lindquist E."/>
            <person name="Ling A."/>
            <person name="Lombard V."/>
            <person name="Lucas S."/>
            <person name="Lundell T."/>
            <person name="Martin R."/>
            <person name="McLaughlin D.J."/>
            <person name="Morgenstern I."/>
            <person name="Morin E."/>
            <person name="Murat C."/>
            <person name="Nagy L.G."/>
            <person name="Nolan M."/>
            <person name="Ohm R.A."/>
            <person name="Patyshakuliyeva A."/>
            <person name="Rokas A."/>
            <person name="Ruiz-Duenas F.J."/>
            <person name="Sabat G."/>
            <person name="Salamov A."/>
            <person name="Samejima M."/>
            <person name="Schmutz J."/>
            <person name="Slot J.C."/>
            <person name="St John F."/>
            <person name="Stenlid J."/>
            <person name="Sun H."/>
            <person name="Sun S."/>
            <person name="Syed K."/>
            <person name="Tsang A."/>
            <person name="Wiebenga A."/>
            <person name="Young D."/>
            <person name="Pisabarro A."/>
            <person name="Eastwood D.C."/>
            <person name="Martin F."/>
            <person name="Cullen D."/>
            <person name="Grigoriev I.V."/>
            <person name="Hibbett D.S."/>
        </authorList>
    </citation>
    <scope>NUCLEOTIDE SEQUENCE [LARGE SCALE GENOMIC DNA]</scope>
    <source>
        <strain evidence="3">RWD-64-598 SS2</strain>
    </source>
</reference>
<feature type="compositionally biased region" description="Polar residues" evidence="1">
    <location>
        <begin position="1047"/>
        <end position="1062"/>
    </location>
</feature>
<accession>A0A5M3MR26</accession>
<proteinExistence type="predicted"/>
<dbReference type="AlphaFoldDB" id="A0A5M3MR26"/>
<feature type="compositionally biased region" description="Polar residues" evidence="1">
    <location>
        <begin position="1087"/>
        <end position="1100"/>
    </location>
</feature>
<dbReference type="InterPro" id="IPR016024">
    <property type="entry name" value="ARM-type_fold"/>
</dbReference>
<dbReference type="KEGG" id="cput:CONPUDRAFT_104060"/>
<dbReference type="OMA" id="YGQVTPH"/>
<dbReference type="EMBL" id="JH711578">
    <property type="protein sequence ID" value="EIW80981.1"/>
    <property type="molecule type" value="Genomic_DNA"/>
</dbReference>
<feature type="region of interest" description="Disordered" evidence="1">
    <location>
        <begin position="1047"/>
        <end position="1100"/>
    </location>
</feature>
<protein>
    <submittedName>
        <fullName evidence="2">Uncharacterized protein</fullName>
    </submittedName>
</protein>
<comment type="caution">
    <text evidence="2">The sequence shown here is derived from an EMBL/GenBank/DDBJ whole genome shotgun (WGS) entry which is preliminary data.</text>
</comment>
<name>A0A5M3MR26_CONPW</name>
<dbReference type="Proteomes" id="UP000053558">
    <property type="component" value="Unassembled WGS sequence"/>
</dbReference>
<keyword evidence="3" id="KW-1185">Reference proteome</keyword>
<feature type="non-terminal residue" evidence="2">
    <location>
        <position position="1100"/>
    </location>
</feature>
<dbReference type="OrthoDB" id="2591260at2759"/>
<gene>
    <name evidence="2" type="ORF">CONPUDRAFT_104060</name>
</gene>
<evidence type="ECO:0000313" key="2">
    <source>
        <dbReference type="EMBL" id="EIW80981.1"/>
    </source>
</evidence>
<organism evidence="2 3">
    <name type="scientific">Coniophora puteana (strain RWD-64-598)</name>
    <name type="common">Brown rot fungus</name>
    <dbReference type="NCBI Taxonomy" id="741705"/>
    <lineage>
        <taxon>Eukaryota</taxon>
        <taxon>Fungi</taxon>
        <taxon>Dikarya</taxon>
        <taxon>Basidiomycota</taxon>
        <taxon>Agaricomycotina</taxon>
        <taxon>Agaricomycetes</taxon>
        <taxon>Agaricomycetidae</taxon>
        <taxon>Boletales</taxon>
        <taxon>Coniophorineae</taxon>
        <taxon>Coniophoraceae</taxon>
        <taxon>Coniophora</taxon>
    </lineage>
</organism>
<dbReference type="RefSeq" id="XP_007768428.1">
    <property type="nucleotide sequence ID" value="XM_007770238.1"/>
</dbReference>